<reference evidence="1 2" key="1">
    <citation type="submission" date="2024-05" db="EMBL/GenBank/DDBJ databases">
        <authorList>
            <person name="Duchaud E."/>
        </authorList>
    </citation>
    <scope>NUCLEOTIDE SEQUENCE [LARGE SCALE GENOMIC DNA]</scope>
    <source>
        <strain evidence="1">Ena-SAMPLE-TAB-13-05-2024-13:56:06:370-140305</strain>
    </source>
</reference>
<proteinExistence type="predicted"/>
<evidence type="ECO:0008006" key="3">
    <source>
        <dbReference type="Google" id="ProtNLM"/>
    </source>
</evidence>
<dbReference type="EMBL" id="CAXJRC010000011">
    <property type="protein sequence ID" value="CAL2105929.1"/>
    <property type="molecule type" value="Genomic_DNA"/>
</dbReference>
<dbReference type="InterPro" id="IPR025348">
    <property type="entry name" value="DUF4252"/>
</dbReference>
<evidence type="ECO:0000313" key="1">
    <source>
        <dbReference type="EMBL" id="CAL2105929.1"/>
    </source>
</evidence>
<organism evidence="1 2">
    <name type="scientific">Tenacibaculum vairaonense</name>
    <dbReference type="NCBI Taxonomy" id="3137860"/>
    <lineage>
        <taxon>Bacteria</taxon>
        <taxon>Pseudomonadati</taxon>
        <taxon>Bacteroidota</taxon>
        <taxon>Flavobacteriia</taxon>
        <taxon>Flavobacteriales</taxon>
        <taxon>Flavobacteriaceae</taxon>
        <taxon>Tenacibaculum</taxon>
    </lineage>
</organism>
<comment type="caution">
    <text evidence="1">The sequence shown here is derived from an EMBL/GenBank/DDBJ whole genome shotgun (WGS) entry which is preliminary data.</text>
</comment>
<dbReference type="RefSeq" id="WP_348706908.1">
    <property type="nucleotide sequence ID" value="NZ_CAXIYA010000039.1"/>
</dbReference>
<gene>
    <name evidence="1" type="ORF">T190115A13A_10085</name>
</gene>
<dbReference type="Pfam" id="PF14060">
    <property type="entry name" value="DUF4252"/>
    <property type="match status" value="1"/>
</dbReference>
<keyword evidence="2" id="KW-1185">Reference proteome</keyword>
<sequence length="180" mass="20473">MKRVFMILFCITILNGCSSQKTFQQFFNTHKNEIGVTAFQVPNFMRTILSSISPEINGFFGNVKDFKFITFNDLSDFKRQTLVNEINLVTDNGFSDILRVNSLEKTKIVSVVEDGDIVRKAIIFNANVTKASAFYLKGNFDPNKLKVLSETNQFEDLSSKLLQHYQTPLSSPTIEPIKIN</sequence>
<protein>
    <recommendedName>
        <fullName evidence="3">DUF4252 domain-containing protein</fullName>
    </recommendedName>
</protein>
<name>A0ABM9PJU9_9FLAO</name>
<accession>A0ABM9PJU9</accession>
<dbReference type="Proteomes" id="UP001497602">
    <property type="component" value="Unassembled WGS sequence"/>
</dbReference>
<evidence type="ECO:0000313" key="2">
    <source>
        <dbReference type="Proteomes" id="UP001497602"/>
    </source>
</evidence>